<dbReference type="EMBL" id="AP018203">
    <property type="protein sequence ID" value="BAY56375.1"/>
    <property type="molecule type" value="Genomic_DNA"/>
</dbReference>
<evidence type="ECO:0000259" key="1">
    <source>
        <dbReference type="Pfam" id="PF03364"/>
    </source>
</evidence>
<dbReference type="Proteomes" id="UP000217895">
    <property type="component" value="Chromosome"/>
</dbReference>
<sequence>MHLFYALPVIVTSDRSFGVGVTLMMTLTRDVVALMRGEILLETRAHSAWGGAVTAQMYLPIALPQVWQQVTDYPRWTQYFPDVTRSEIRQVLSRQGVKRLYQVASKAFMMFTAQVEISLSVLETQQQRIQFYLESGSFSEFHADLKLQPHGEGTILTYSVQAIPTIPVPSFLIEQTIKLDLPTNLRQMRSVICSGQS</sequence>
<protein>
    <submittedName>
        <fullName evidence="2">Cyclase/dehydrase</fullName>
    </submittedName>
</protein>
<dbReference type="Pfam" id="PF03364">
    <property type="entry name" value="Polyketide_cyc"/>
    <property type="match status" value="1"/>
</dbReference>
<reference evidence="2 3" key="1">
    <citation type="submission" date="2017-06" db="EMBL/GenBank/DDBJ databases">
        <title>Genome sequencing of cyanobaciteial culture collection at National Institute for Environmental Studies (NIES).</title>
        <authorList>
            <person name="Hirose Y."/>
            <person name="Shimura Y."/>
            <person name="Fujisawa T."/>
            <person name="Nakamura Y."/>
            <person name="Kawachi M."/>
        </authorList>
    </citation>
    <scope>NUCLEOTIDE SEQUENCE [LARGE SCALE GENOMIC DNA]</scope>
    <source>
        <strain evidence="2 3">NIES-2135</strain>
    </source>
</reference>
<feature type="domain" description="Coenzyme Q-binding protein COQ10 START" evidence="1">
    <location>
        <begin position="62"/>
        <end position="189"/>
    </location>
</feature>
<gene>
    <name evidence="2" type="ORF">NIES2135_32060</name>
</gene>
<dbReference type="InterPro" id="IPR023393">
    <property type="entry name" value="START-like_dom_sf"/>
</dbReference>
<keyword evidence="3" id="KW-1185">Reference proteome</keyword>
<accession>A0A1Z4JHX3</accession>
<dbReference type="PANTHER" id="PTHR34060:SF1">
    <property type="entry name" value="POLYKETIDE CYCLASE _ DEHYDRASE AND LIPID TRANSPORT PROTEIN"/>
    <property type="match status" value="1"/>
</dbReference>
<evidence type="ECO:0000313" key="2">
    <source>
        <dbReference type="EMBL" id="BAY56375.1"/>
    </source>
</evidence>
<dbReference type="InterPro" id="IPR005031">
    <property type="entry name" value="COQ10_START"/>
</dbReference>
<proteinExistence type="predicted"/>
<evidence type="ECO:0000313" key="3">
    <source>
        <dbReference type="Proteomes" id="UP000217895"/>
    </source>
</evidence>
<name>A0A1Z4JHX3_LEPBY</name>
<dbReference type="SUPFAM" id="SSF55961">
    <property type="entry name" value="Bet v1-like"/>
    <property type="match status" value="1"/>
</dbReference>
<dbReference type="AlphaFoldDB" id="A0A1Z4JHX3"/>
<dbReference type="Gene3D" id="3.30.530.20">
    <property type="match status" value="1"/>
</dbReference>
<organism evidence="2 3">
    <name type="scientific">Leptolyngbya boryana NIES-2135</name>
    <dbReference type="NCBI Taxonomy" id="1973484"/>
    <lineage>
        <taxon>Bacteria</taxon>
        <taxon>Bacillati</taxon>
        <taxon>Cyanobacteriota</taxon>
        <taxon>Cyanophyceae</taxon>
        <taxon>Leptolyngbyales</taxon>
        <taxon>Leptolyngbyaceae</taxon>
        <taxon>Leptolyngbya group</taxon>
        <taxon>Leptolyngbya</taxon>
    </lineage>
</organism>
<dbReference type="PANTHER" id="PTHR34060">
    <property type="entry name" value="POLYKETIDE CYCLASE / DEHYDRASE AND LIPID TRANSPORT PROTEIN"/>
    <property type="match status" value="1"/>
</dbReference>